<keyword evidence="13 15" id="KW-0030">Aminoacyl-tRNA synthetase</keyword>
<dbReference type="PROSITE" id="PS51483">
    <property type="entry name" value="B5"/>
    <property type="match status" value="1"/>
</dbReference>
<evidence type="ECO:0000256" key="11">
    <source>
        <dbReference type="ARBA" id="ARBA00022884"/>
    </source>
</evidence>
<evidence type="ECO:0000256" key="3">
    <source>
        <dbReference type="ARBA" id="ARBA00011209"/>
    </source>
</evidence>
<dbReference type="CDD" id="cd00769">
    <property type="entry name" value="PheRS_beta_core"/>
    <property type="match status" value="1"/>
</dbReference>
<dbReference type="Gene3D" id="3.30.56.10">
    <property type="match status" value="2"/>
</dbReference>
<evidence type="ECO:0000313" key="20">
    <source>
        <dbReference type="EMBL" id="MBU3803969.1"/>
    </source>
</evidence>
<dbReference type="PANTHER" id="PTHR10947">
    <property type="entry name" value="PHENYLALANYL-TRNA SYNTHETASE BETA CHAIN AND LEUCINE-RICH REPEAT-CONTAINING PROTEIN 47"/>
    <property type="match status" value="1"/>
</dbReference>
<evidence type="ECO:0000256" key="1">
    <source>
        <dbReference type="ARBA" id="ARBA00004496"/>
    </source>
</evidence>
<name>A0A9E2KBW4_9FIRM</name>
<accession>A0A9E2KBW4</accession>
<feature type="binding site" evidence="15">
    <location>
        <position position="469"/>
    </location>
    <ligand>
        <name>Mg(2+)</name>
        <dbReference type="ChEBI" id="CHEBI:18420"/>
        <note>shared with alpha subunit</note>
    </ligand>
</feature>
<dbReference type="GO" id="GO:0016740">
    <property type="term" value="F:transferase activity"/>
    <property type="evidence" value="ECO:0007669"/>
    <property type="project" value="UniProtKB-ARBA"/>
</dbReference>
<evidence type="ECO:0000256" key="8">
    <source>
        <dbReference type="ARBA" id="ARBA00022741"/>
    </source>
</evidence>
<dbReference type="InterPro" id="IPR004532">
    <property type="entry name" value="Phe-tRNA-ligase_IIc_bsu_bact"/>
</dbReference>
<dbReference type="SUPFAM" id="SSF46955">
    <property type="entry name" value="Putative DNA-binding domain"/>
    <property type="match status" value="1"/>
</dbReference>
<keyword evidence="6 15" id="KW-0436">Ligase</keyword>
<feature type="domain" description="FDX-ACB" evidence="18">
    <location>
        <begin position="715"/>
        <end position="808"/>
    </location>
</feature>
<dbReference type="Pfam" id="PF01588">
    <property type="entry name" value="tRNA_bind"/>
    <property type="match status" value="1"/>
</dbReference>
<dbReference type="Pfam" id="PF17759">
    <property type="entry name" value="tRNA_synthFbeta"/>
    <property type="match status" value="1"/>
</dbReference>
<dbReference type="PANTHER" id="PTHR10947:SF0">
    <property type="entry name" value="PHENYLALANINE--TRNA LIGASE BETA SUBUNIT"/>
    <property type="match status" value="1"/>
</dbReference>
<sequence>MNVPMSWLKQYVDIDVDTKTFVDAMTMSGSKVEAVEESGKNITKVVAGKIVNVEGHPDADRLRVMQVDIGAEEKLQIVTAAANVQLGDVVPVALDGATLAGDLKIKTGKLRGVVSQGMFCSVEELGFAEEDIEDAPHDGVYVFLKDIPALGSDVKPYFGLGEEVVEYEITSNRADCFSILGIAREAAATFNKSFKFPEITVEEVGGNAEEMASVTIHNADLCPRYAARIIKNVKVGPSPKWLKERLTSAGLRPINNIVDITNYMLLEFGQPMHAFDYDKLAGHEIHVRNAKPEEKFVTLFGDEVTLDESMLVIADAEKAVALGGVMGGDNSKVTEETTTILFECANFNGYNIRQTSKKLNLRSDSSTKYTKGLDPNNITLALERAAQLINMTGAGEVVSGKIDVYPRKREMITIPYDVEWINQFLGINLSEDEMLRLFERVEFIPNTGNKTVTIPTFRSDVTMMADLAEEVARLYGYDKIEPTLERAEPTRGYKTFEQTTCDEIYKVMSMYGIYGAMTYSFESPKVFDKLCIKAESPLRNAMRITNPLGEDFSIMRTTTLNGLLTSLSTNYNRRNPEAALYEIGKVYIKPEVVGEASTDPKYLGENELPQEVKKITVGQYGKNVDFFSMKGFVEGLMEALHVEKFEFSRNSELEYMHPGRTANLIINGKNAGFFGEIHPQVAKNYDLDTRVYVAELDLETILNHINKNLSFKALPKYPATTRDIAMLVSSETLVGDLEKVIKQRGGKLLESVELFDVYQGEQIEAGMKSVAYKLVFRAEDRTLVDEEIQKAMKKILNGLEMNCGAKLRD</sequence>
<evidence type="ECO:0000256" key="13">
    <source>
        <dbReference type="ARBA" id="ARBA00023146"/>
    </source>
</evidence>
<comment type="cofactor">
    <cofactor evidence="15">
        <name>Mg(2+)</name>
        <dbReference type="ChEBI" id="CHEBI:18420"/>
    </cofactor>
    <text evidence="15">Binds 2 magnesium ions per tetramer.</text>
</comment>
<dbReference type="InterPro" id="IPR005146">
    <property type="entry name" value="B3/B4_tRNA-bd"/>
</dbReference>
<dbReference type="FunFam" id="3.50.40.10:FF:000001">
    <property type="entry name" value="Phenylalanine--tRNA ligase beta subunit"/>
    <property type="match status" value="1"/>
</dbReference>
<dbReference type="SUPFAM" id="SSF56037">
    <property type="entry name" value="PheT/TilS domain"/>
    <property type="match status" value="1"/>
</dbReference>
<dbReference type="InterPro" id="IPR045864">
    <property type="entry name" value="aa-tRNA-synth_II/BPL/LPL"/>
</dbReference>
<evidence type="ECO:0000259" key="18">
    <source>
        <dbReference type="PROSITE" id="PS51447"/>
    </source>
</evidence>
<evidence type="ECO:0000313" key="21">
    <source>
        <dbReference type="Proteomes" id="UP000824229"/>
    </source>
</evidence>
<dbReference type="InterPro" id="IPR020825">
    <property type="entry name" value="Phe-tRNA_synthase-like_B3/B4"/>
</dbReference>
<keyword evidence="8 15" id="KW-0547">Nucleotide-binding</keyword>
<dbReference type="GO" id="GO:0000049">
    <property type="term" value="F:tRNA binding"/>
    <property type="evidence" value="ECO:0007669"/>
    <property type="project" value="UniProtKB-UniRule"/>
</dbReference>
<dbReference type="SUPFAM" id="SSF55681">
    <property type="entry name" value="Class II aaRS and biotin synthetases"/>
    <property type="match status" value="1"/>
</dbReference>
<dbReference type="SMART" id="SM00896">
    <property type="entry name" value="FDX-ACB"/>
    <property type="match status" value="1"/>
</dbReference>
<reference evidence="20" key="1">
    <citation type="journal article" date="2021" name="PeerJ">
        <title>Extensive microbial diversity within the chicken gut microbiome revealed by metagenomics and culture.</title>
        <authorList>
            <person name="Gilroy R."/>
            <person name="Ravi A."/>
            <person name="Getino M."/>
            <person name="Pursley I."/>
            <person name="Horton D.L."/>
            <person name="Alikhan N.F."/>
            <person name="Baker D."/>
            <person name="Gharbi K."/>
            <person name="Hall N."/>
            <person name="Watson M."/>
            <person name="Adriaenssens E.M."/>
            <person name="Foster-Nyarko E."/>
            <person name="Jarju S."/>
            <person name="Secka A."/>
            <person name="Antonio M."/>
            <person name="Oren A."/>
            <person name="Chaudhuri R.R."/>
            <person name="La Ragione R."/>
            <person name="Hildebrand F."/>
            <person name="Pallen M.J."/>
        </authorList>
    </citation>
    <scope>NUCLEOTIDE SEQUENCE</scope>
    <source>
        <strain evidence="20">B5-657</strain>
    </source>
</reference>
<evidence type="ECO:0000256" key="4">
    <source>
        <dbReference type="ARBA" id="ARBA00022490"/>
    </source>
</evidence>
<dbReference type="EMBL" id="JAHLFQ010000092">
    <property type="protein sequence ID" value="MBU3803969.1"/>
    <property type="molecule type" value="Genomic_DNA"/>
</dbReference>
<reference evidence="20" key="2">
    <citation type="submission" date="2021-04" db="EMBL/GenBank/DDBJ databases">
        <authorList>
            <person name="Gilroy R."/>
        </authorList>
    </citation>
    <scope>NUCLEOTIDE SEQUENCE</scope>
    <source>
        <strain evidence="20">B5-657</strain>
    </source>
</reference>
<dbReference type="Pfam" id="PF03147">
    <property type="entry name" value="FDX-ACB"/>
    <property type="match status" value="1"/>
</dbReference>
<dbReference type="SMART" id="SM00874">
    <property type="entry name" value="B5"/>
    <property type="match status" value="1"/>
</dbReference>
<keyword evidence="10 15" id="KW-0460">Magnesium</keyword>
<evidence type="ECO:0000256" key="6">
    <source>
        <dbReference type="ARBA" id="ARBA00022598"/>
    </source>
</evidence>
<evidence type="ECO:0000256" key="5">
    <source>
        <dbReference type="ARBA" id="ARBA00022555"/>
    </source>
</evidence>
<dbReference type="GO" id="GO:0000287">
    <property type="term" value="F:magnesium ion binding"/>
    <property type="evidence" value="ECO:0007669"/>
    <property type="project" value="UniProtKB-UniRule"/>
</dbReference>
<dbReference type="SUPFAM" id="SSF50249">
    <property type="entry name" value="Nucleic acid-binding proteins"/>
    <property type="match status" value="1"/>
</dbReference>
<dbReference type="Pfam" id="PF03484">
    <property type="entry name" value="B5"/>
    <property type="match status" value="1"/>
</dbReference>
<keyword evidence="4 15" id="KW-0963">Cytoplasm</keyword>
<dbReference type="Proteomes" id="UP000824229">
    <property type="component" value="Unassembled WGS sequence"/>
</dbReference>
<dbReference type="PROSITE" id="PS51447">
    <property type="entry name" value="FDX_ACB"/>
    <property type="match status" value="1"/>
</dbReference>
<evidence type="ECO:0000256" key="9">
    <source>
        <dbReference type="ARBA" id="ARBA00022840"/>
    </source>
</evidence>
<evidence type="ECO:0000256" key="14">
    <source>
        <dbReference type="ARBA" id="ARBA00049255"/>
    </source>
</evidence>
<dbReference type="GO" id="GO:0009328">
    <property type="term" value="C:phenylalanine-tRNA ligase complex"/>
    <property type="evidence" value="ECO:0007669"/>
    <property type="project" value="TreeGrafter"/>
</dbReference>
<evidence type="ECO:0000256" key="10">
    <source>
        <dbReference type="ARBA" id="ARBA00022842"/>
    </source>
</evidence>
<dbReference type="Pfam" id="PF03483">
    <property type="entry name" value="B3_4"/>
    <property type="match status" value="1"/>
</dbReference>
<dbReference type="InterPro" id="IPR045060">
    <property type="entry name" value="Phe-tRNA-ligase_IIc_bsu"/>
</dbReference>
<keyword evidence="9 15" id="KW-0067">ATP-binding</keyword>
<proteinExistence type="inferred from homology"/>
<dbReference type="NCBIfam" id="TIGR00472">
    <property type="entry name" value="pheT_bact"/>
    <property type="match status" value="1"/>
</dbReference>
<comment type="subcellular location">
    <subcellularLocation>
        <location evidence="1 15">Cytoplasm</location>
    </subcellularLocation>
</comment>
<dbReference type="AlphaFoldDB" id="A0A9E2KBW4"/>
<dbReference type="InterPro" id="IPR005147">
    <property type="entry name" value="tRNA_synthase_B5-dom"/>
</dbReference>
<dbReference type="InterPro" id="IPR005121">
    <property type="entry name" value="Fdx_antiC-bd"/>
</dbReference>
<dbReference type="InterPro" id="IPR012340">
    <property type="entry name" value="NA-bd_OB-fold"/>
</dbReference>
<dbReference type="Gene3D" id="3.50.40.10">
    <property type="entry name" value="Phenylalanyl-trna Synthetase, Chain B, domain 3"/>
    <property type="match status" value="1"/>
</dbReference>
<organism evidence="20 21">
    <name type="scientific">Candidatus Cellulosilyticum pullistercoris</name>
    <dbReference type="NCBI Taxonomy" id="2838521"/>
    <lineage>
        <taxon>Bacteria</taxon>
        <taxon>Bacillati</taxon>
        <taxon>Bacillota</taxon>
        <taxon>Clostridia</taxon>
        <taxon>Lachnospirales</taxon>
        <taxon>Cellulosilyticaceae</taxon>
        <taxon>Cellulosilyticum</taxon>
    </lineage>
</organism>
<feature type="binding site" evidence="15">
    <location>
        <position position="466"/>
    </location>
    <ligand>
        <name>Mg(2+)</name>
        <dbReference type="ChEBI" id="CHEBI:18420"/>
        <note>shared with alpha subunit</note>
    </ligand>
</feature>
<evidence type="ECO:0000259" key="19">
    <source>
        <dbReference type="PROSITE" id="PS51483"/>
    </source>
</evidence>
<evidence type="ECO:0000259" key="17">
    <source>
        <dbReference type="PROSITE" id="PS50886"/>
    </source>
</evidence>
<keyword evidence="12 15" id="KW-0648">Protein biosynthesis</keyword>
<feature type="domain" description="B5" evidence="19">
    <location>
        <begin position="409"/>
        <end position="482"/>
    </location>
</feature>
<dbReference type="EC" id="6.1.1.20" evidence="15"/>
<dbReference type="Gene3D" id="3.30.70.380">
    <property type="entry name" value="Ferrodoxin-fold anticodon-binding domain"/>
    <property type="match status" value="1"/>
</dbReference>
<dbReference type="GO" id="GO:0140096">
    <property type="term" value="F:catalytic activity, acting on a protein"/>
    <property type="evidence" value="ECO:0007669"/>
    <property type="project" value="UniProtKB-ARBA"/>
</dbReference>
<dbReference type="GO" id="GO:0004826">
    <property type="term" value="F:phenylalanine-tRNA ligase activity"/>
    <property type="evidence" value="ECO:0007669"/>
    <property type="project" value="UniProtKB-UniRule"/>
</dbReference>
<feature type="binding site" evidence="15">
    <location>
        <position position="460"/>
    </location>
    <ligand>
        <name>Mg(2+)</name>
        <dbReference type="ChEBI" id="CHEBI:18420"/>
        <note>shared with alpha subunit</note>
    </ligand>
</feature>
<dbReference type="InterPro" id="IPR002547">
    <property type="entry name" value="tRNA-bd_dom"/>
</dbReference>
<evidence type="ECO:0000256" key="16">
    <source>
        <dbReference type="PROSITE-ProRule" id="PRU00209"/>
    </source>
</evidence>
<comment type="similarity">
    <text evidence="2 15">Belongs to the phenylalanyl-tRNA synthetase beta subunit family. Type 1 subfamily.</text>
</comment>
<dbReference type="InterPro" id="IPR009061">
    <property type="entry name" value="DNA-bd_dom_put_sf"/>
</dbReference>
<dbReference type="HAMAP" id="MF_00283">
    <property type="entry name" value="Phe_tRNA_synth_beta1"/>
    <property type="match status" value="1"/>
</dbReference>
<keyword evidence="11 16" id="KW-0694">RNA-binding</keyword>
<evidence type="ECO:0000256" key="7">
    <source>
        <dbReference type="ARBA" id="ARBA00022723"/>
    </source>
</evidence>
<dbReference type="InterPro" id="IPR036690">
    <property type="entry name" value="Fdx_antiC-bd_sf"/>
</dbReference>
<dbReference type="Gene3D" id="3.30.930.10">
    <property type="entry name" value="Bira Bifunctional Protein, Domain 2"/>
    <property type="match status" value="1"/>
</dbReference>
<keyword evidence="5 16" id="KW-0820">tRNA-binding</keyword>
<gene>
    <name evidence="15 20" type="primary">pheT</name>
    <name evidence="20" type="ORF">H9872_04340</name>
</gene>
<comment type="caution">
    <text evidence="20">The sequence shown here is derived from an EMBL/GenBank/DDBJ whole genome shotgun (WGS) entry which is preliminary data.</text>
</comment>
<dbReference type="GO" id="GO:0006432">
    <property type="term" value="P:phenylalanyl-tRNA aminoacylation"/>
    <property type="evidence" value="ECO:0007669"/>
    <property type="project" value="UniProtKB-UniRule"/>
</dbReference>
<evidence type="ECO:0000256" key="15">
    <source>
        <dbReference type="HAMAP-Rule" id="MF_00283"/>
    </source>
</evidence>
<dbReference type="Gene3D" id="2.40.50.140">
    <property type="entry name" value="Nucleic acid-binding proteins"/>
    <property type="match status" value="1"/>
</dbReference>
<dbReference type="InterPro" id="IPR033714">
    <property type="entry name" value="tRNA_bind_bactPheRS"/>
</dbReference>
<dbReference type="SUPFAM" id="SSF54991">
    <property type="entry name" value="Anticodon-binding domain of PheRS"/>
    <property type="match status" value="1"/>
</dbReference>
<dbReference type="InterPro" id="IPR041616">
    <property type="entry name" value="PheRS_beta_core"/>
</dbReference>
<evidence type="ECO:0000256" key="2">
    <source>
        <dbReference type="ARBA" id="ARBA00008653"/>
    </source>
</evidence>
<dbReference type="FunFam" id="2.40.50.140:FF:000045">
    <property type="entry name" value="Phenylalanine--tRNA ligase beta subunit"/>
    <property type="match status" value="1"/>
</dbReference>
<dbReference type="GO" id="GO:0005524">
    <property type="term" value="F:ATP binding"/>
    <property type="evidence" value="ECO:0007669"/>
    <property type="project" value="UniProtKB-UniRule"/>
</dbReference>
<dbReference type="FunFam" id="3.30.70.380:FF:000001">
    <property type="entry name" value="Phenylalanine--tRNA ligase beta subunit"/>
    <property type="match status" value="1"/>
</dbReference>
<keyword evidence="7 15" id="KW-0479">Metal-binding</keyword>
<feature type="binding site" evidence="15">
    <location>
        <position position="470"/>
    </location>
    <ligand>
        <name>Mg(2+)</name>
        <dbReference type="ChEBI" id="CHEBI:18420"/>
        <note>shared with alpha subunit</note>
    </ligand>
</feature>
<dbReference type="CDD" id="cd02796">
    <property type="entry name" value="tRNA_bind_bactPheRS"/>
    <property type="match status" value="1"/>
</dbReference>
<comment type="catalytic activity">
    <reaction evidence="14 15">
        <text>tRNA(Phe) + L-phenylalanine + ATP = L-phenylalanyl-tRNA(Phe) + AMP + diphosphate + H(+)</text>
        <dbReference type="Rhea" id="RHEA:19413"/>
        <dbReference type="Rhea" id="RHEA-COMP:9668"/>
        <dbReference type="Rhea" id="RHEA-COMP:9699"/>
        <dbReference type="ChEBI" id="CHEBI:15378"/>
        <dbReference type="ChEBI" id="CHEBI:30616"/>
        <dbReference type="ChEBI" id="CHEBI:33019"/>
        <dbReference type="ChEBI" id="CHEBI:58095"/>
        <dbReference type="ChEBI" id="CHEBI:78442"/>
        <dbReference type="ChEBI" id="CHEBI:78531"/>
        <dbReference type="ChEBI" id="CHEBI:456215"/>
        <dbReference type="EC" id="6.1.1.20"/>
    </reaction>
</comment>
<evidence type="ECO:0000256" key="12">
    <source>
        <dbReference type="ARBA" id="ARBA00022917"/>
    </source>
</evidence>
<comment type="subunit">
    <text evidence="3 15">Tetramer of two alpha and two beta subunits.</text>
</comment>
<protein>
    <recommendedName>
        <fullName evidence="15">Phenylalanine--tRNA ligase beta subunit</fullName>
        <ecNumber evidence="15">6.1.1.20</ecNumber>
    </recommendedName>
    <alternativeName>
        <fullName evidence="15">Phenylalanyl-tRNA synthetase beta subunit</fullName>
        <shortName evidence="15">PheRS</shortName>
    </alternativeName>
</protein>
<feature type="domain" description="TRNA-binding" evidence="17">
    <location>
        <begin position="39"/>
        <end position="155"/>
    </location>
</feature>
<dbReference type="SMART" id="SM00873">
    <property type="entry name" value="B3_4"/>
    <property type="match status" value="1"/>
</dbReference>
<dbReference type="PROSITE" id="PS50886">
    <property type="entry name" value="TRBD"/>
    <property type="match status" value="1"/>
</dbReference>